<organism evidence="4 5">
    <name type="scientific">Penstemon smallii</name>
    <dbReference type="NCBI Taxonomy" id="265156"/>
    <lineage>
        <taxon>Eukaryota</taxon>
        <taxon>Viridiplantae</taxon>
        <taxon>Streptophyta</taxon>
        <taxon>Embryophyta</taxon>
        <taxon>Tracheophyta</taxon>
        <taxon>Spermatophyta</taxon>
        <taxon>Magnoliopsida</taxon>
        <taxon>eudicotyledons</taxon>
        <taxon>Gunneridae</taxon>
        <taxon>Pentapetalae</taxon>
        <taxon>asterids</taxon>
        <taxon>lamiids</taxon>
        <taxon>Lamiales</taxon>
        <taxon>Plantaginaceae</taxon>
        <taxon>Cheloneae</taxon>
        <taxon>Penstemon</taxon>
    </lineage>
</organism>
<evidence type="ECO:0000256" key="2">
    <source>
        <dbReference type="ARBA" id="ARBA00022690"/>
    </source>
</evidence>
<keyword evidence="3" id="KW-0722">Serine protease inhibitor</keyword>
<dbReference type="PANTHER" id="PTHR33091:SF44">
    <property type="entry name" value="SERINE PROTEASE INHIBITOR POTATO INHIBITOR I-TYPE FAMILY PROTEIN"/>
    <property type="match status" value="1"/>
</dbReference>
<evidence type="ECO:0000256" key="1">
    <source>
        <dbReference type="ARBA" id="ARBA00008210"/>
    </source>
</evidence>
<sequence>MSEKELFYCQAFHCKHIPCCGQGKYKYHWPELVGKNGLLAKETILKENPLVKFVYILKPDYIRGVINFCCNRVRIYVDKDGIVDEIPVAG</sequence>
<keyword evidence="5" id="KW-1185">Reference proteome</keyword>
<dbReference type="GO" id="GO:0004867">
    <property type="term" value="F:serine-type endopeptidase inhibitor activity"/>
    <property type="evidence" value="ECO:0007669"/>
    <property type="project" value="UniProtKB-KW"/>
</dbReference>
<dbReference type="AlphaFoldDB" id="A0ABD3UJI8"/>
<reference evidence="4 5" key="1">
    <citation type="submission" date="2024-12" db="EMBL/GenBank/DDBJ databases">
        <title>The unique morphological basis and parallel evolutionary history of personate flowers in Penstemon.</title>
        <authorList>
            <person name="Depatie T.H."/>
            <person name="Wessinger C.A."/>
        </authorList>
    </citation>
    <scope>NUCLEOTIDE SEQUENCE [LARGE SCALE GENOMIC DNA]</scope>
    <source>
        <strain evidence="4">WTNN_2</strain>
        <tissue evidence="4">Leaf</tissue>
    </source>
</reference>
<dbReference type="Gene3D" id="3.30.10.10">
    <property type="entry name" value="Trypsin Inhibitor V, subunit A"/>
    <property type="match status" value="1"/>
</dbReference>
<evidence type="ECO:0000313" key="4">
    <source>
        <dbReference type="EMBL" id="KAL3849101.1"/>
    </source>
</evidence>
<dbReference type="InterPro" id="IPR036354">
    <property type="entry name" value="Prot_inh_pot1_sf"/>
</dbReference>
<evidence type="ECO:0000256" key="3">
    <source>
        <dbReference type="ARBA" id="ARBA00022900"/>
    </source>
</evidence>
<dbReference type="InterPro" id="IPR000864">
    <property type="entry name" value="Prot_inh_pot1"/>
</dbReference>
<accession>A0ABD3UJI8</accession>
<comment type="similarity">
    <text evidence="1">Belongs to the protease inhibitor I13 (potato type I serine protease inhibitor) family.</text>
</comment>
<proteinExistence type="inferred from homology"/>
<dbReference type="Proteomes" id="UP001634393">
    <property type="component" value="Unassembled WGS sequence"/>
</dbReference>
<gene>
    <name evidence="4" type="ORF">ACJIZ3_010983</name>
</gene>
<dbReference type="Pfam" id="PF00280">
    <property type="entry name" value="potato_inhibit"/>
    <property type="match status" value="1"/>
</dbReference>
<evidence type="ECO:0000313" key="5">
    <source>
        <dbReference type="Proteomes" id="UP001634393"/>
    </source>
</evidence>
<name>A0ABD3UJI8_9LAMI</name>
<protein>
    <submittedName>
        <fullName evidence="4">Uncharacterized protein</fullName>
    </submittedName>
</protein>
<dbReference type="EMBL" id="JBJXBP010000001">
    <property type="protein sequence ID" value="KAL3849101.1"/>
    <property type="molecule type" value="Genomic_DNA"/>
</dbReference>
<keyword evidence="2" id="KW-0646">Protease inhibitor</keyword>
<dbReference type="PANTHER" id="PTHR33091">
    <property type="entry name" value="PROTEIN, PUTATIVE, EXPRESSED-RELATED"/>
    <property type="match status" value="1"/>
</dbReference>
<comment type="caution">
    <text evidence="4">The sequence shown here is derived from an EMBL/GenBank/DDBJ whole genome shotgun (WGS) entry which is preliminary data.</text>
</comment>
<dbReference type="SUPFAM" id="SSF54654">
    <property type="entry name" value="CI-2 family of serine protease inhibitors"/>
    <property type="match status" value="1"/>
</dbReference>
<dbReference type="PROSITE" id="PS00285">
    <property type="entry name" value="POTATO_INHIBITOR"/>
    <property type="match status" value="1"/>
</dbReference>